<dbReference type="Proteomes" id="UP000767446">
    <property type="component" value="Unassembled WGS sequence"/>
</dbReference>
<organism evidence="1 2">
    <name type="scientific">Gomphosphaeria aponina SAG 52.96 = DSM 107014</name>
    <dbReference type="NCBI Taxonomy" id="1521640"/>
    <lineage>
        <taxon>Bacteria</taxon>
        <taxon>Bacillati</taxon>
        <taxon>Cyanobacteriota</taxon>
        <taxon>Cyanophyceae</taxon>
        <taxon>Oscillatoriophycideae</taxon>
        <taxon>Chroococcales</taxon>
        <taxon>Gomphosphaeriaceae</taxon>
        <taxon>Gomphosphaeria</taxon>
    </lineage>
</organism>
<dbReference type="EMBL" id="JADQBC010000054">
    <property type="protein sequence ID" value="MBR8828069.1"/>
    <property type="molecule type" value="Genomic_DNA"/>
</dbReference>
<reference evidence="1" key="1">
    <citation type="submission" date="2021-02" db="EMBL/GenBank/DDBJ databases">
        <title>Metagenome analyses of Stigonema ocellatum DSM 106950, Chlorogloea purpurea SAG 13.99 and Gomphosphaeria aponina DSM 107014.</title>
        <authorList>
            <person name="Marter P."/>
            <person name="Huang S."/>
        </authorList>
    </citation>
    <scope>NUCLEOTIDE SEQUENCE</scope>
    <source>
        <strain evidence="1">JP213</strain>
    </source>
</reference>
<gene>
    <name evidence="1" type="ORF">DSM107014_09245</name>
</gene>
<proteinExistence type="predicted"/>
<dbReference type="NCBIfam" id="TIGR01784">
    <property type="entry name" value="T_den_put_tspse"/>
    <property type="match status" value="1"/>
</dbReference>
<accession>A0A941GPR1</accession>
<evidence type="ECO:0000313" key="2">
    <source>
        <dbReference type="Proteomes" id="UP000767446"/>
    </source>
</evidence>
<dbReference type="PANTHER" id="PTHR41317">
    <property type="entry name" value="PD-(D_E)XK NUCLEASE FAMILY TRANSPOSASE"/>
    <property type="match status" value="1"/>
</dbReference>
<dbReference type="AlphaFoldDB" id="A0A941GPR1"/>
<comment type="caution">
    <text evidence="1">The sequence shown here is derived from an EMBL/GenBank/DDBJ whole genome shotgun (WGS) entry which is preliminary data.</text>
</comment>
<name>A0A941GPR1_9CHRO</name>
<protein>
    <submittedName>
        <fullName evidence="1">Rpn family recombination-promoting nuclease/putative transposase</fullName>
    </submittedName>
</protein>
<evidence type="ECO:0000313" key="1">
    <source>
        <dbReference type="EMBL" id="MBR8828069.1"/>
    </source>
</evidence>
<dbReference type="PANTHER" id="PTHR41317:SF1">
    <property type="entry name" value="PD-(D_E)XK NUCLEASE FAMILY TRANSPOSASE"/>
    <property type="match status" value="1"/>
</dbReference>
<feature type="non-terminal residue" evidence="1">
    <location>
        <position position="98"/>
    </location>
</feature>
<sequence>MTMSFISPKTDFAFKRIFGAEESKAILISFLNSIIYAGRPVIQDLEILDPYNGRMLPGLKDSYLDVKAVLDNKSRVIIEMQVINKGSFEKRVVYNLAK</sequence>
<dbReference type="InterPro" id="IPR010106">
    <property type="entry name" value="RpnA"/>
</dbReference>
<dbReference type="Pfam" id="PF12784">
    <property type="entry name" value="PDDEXK_2"/>
    <property type="match status" value="1"/>
</dbReference>